<evidence type="ECO:0000256" key="9">
    <source>
        <dbReference type="SAM" id="Phobius"/>
    </source>
</evidence>
<dbReference type="EMBL" id="BLXT01007274">
    <property type="protein sequence ID" value="GFO37568.1"/>
    <property type="molecule type" value="Genomic_DNA"/>
</dbReference>
<comment type="caution">
    <text evidence="11">The sequence shown here is derived from an EMBL/GenBank/DDBJ whole genome shotgun (WGS) entry which is preliminary data.</text>
</comment>
<organism evidence="11 12">
    <name type="scientific">Plakobranchus ocellatus</name>
    <dbReference type="NCBI Taxonomy" id="259542"/>
    <lineage>
        <taxon>Eukaryota</taxon>
        <taxon>Metazoa</taxon>
        <taxon>Spiralia</taxon>
        <taxon>Lophotrochozoa</taxon>
        <taxon>Mollusca</taxon>
        <taxon>Gastropoda</taxon>
        <taxon>Heterobranchia</taxon>
        <taxon>Euthyneura</taxon>
        <taxon>Panpulmonata</taxon>
        <taxon>Sacoglossa</taxon>
        <taxon>Placobranchoidea</taxon>
        <taxon>Plakobranchidae</taxon>
        <taxon>Plakobranchus</taxon>
    </lineage>
</organism>
<keyword evidence="7 8" id="KW-0807">Transducer</keyword>
<evidence type="ECO:0000256" key="5">
    <source>
        <dbReference type="ARBA" id="ARBA00023136"/>
    </source>
</evidence>
<dbReference type="CDD" id="cd00637">
    <property type="entry name" value="7tm_classA_rhodopsin-like"/>
    <property type="match status" value="1"/>
</dbReference>
<evidence type="ECO:0000256" key="2">
    <source>
        <dbReference type="ARBA" id="ARBA00022692"/>
    </source>
</evidence>
<feature type="transmembrane region" description="Helical" evidence="9">
    <location>
        <begin position="106"/>
        <end position="125"/>
    </location>
</feature>
<dbReference type="GO" id="GO:0004930">
    <property type="term" value="F:G protein-coupled receptor activity"/>
    <property type="evidence" value="ECO:0007669"/>
    <property type="project" value="UniProtKB-KW"/>
</dbReference>
<keyword evidence="5 9" id="KW-0472">Membrane</keyword>
<name>A0AAV4D0J8_9GAST</name>
<comment type="similarity">
    <text evidence="8">Belongs to the G-protein coupled receptor 1 family.</text>
</comment>
<feature type="transmembrane region" description="Helical" evidence="9">
    <location>
        <begin position="65"/>
        <end position="86"/>
    </location>
</feature>
<evidence type="ECO:0000256" key="7">
    <source>
        <dbReference type="ARBA" id="ARBA00023224"/>
    </source>
</evidence>
<feature type="transmembrane region" description="Helical" evidence="9">
    <location>
        <begin position="146"/>
        <end position="164"/>
    </location>
</feature>
<dbReference type="PROSITE" id="PS50262">
    <property type="entry name" value="G_PROTEIN_RECEP_F1_2"/>
    <property type="match status" value="1"/>
</dbReference>
<reference evidence="11 12" key="1">
    <citation type="journal article" date="2021" name="Elife">
        <title>Chloroplast acquisition without the gene transfer in kleptoplastic sea slugs, Plakobranchus ocellatus.</title>
        <authorList>
            <person name="Maeda T."/>
            <person name="Takahashi S."/>
            <person name="Yoshida T."/>
            <person name="Shimamura S."/>
            <person name="Takaki Y."/>
            <person name="Nagai Y."/>
            <person name="Toyoda A."/>
            <person name="Suzuki Y."/>
            <person name="Arimoto A."/>
            <person name="Ishii H."/>
            <person name="Satoh N."/>
            <person name="Nishiyama T."/>
            <person name="Hasebe M."/>
            <person name="Maruyama T."/>
            <person name="Minagawa J."/>
            <person name="Obokata J."/>
            <person name="Shigenobu S."/>
        </authorList>
    </citation>
    <scope>NUCLEOTIDE SEQUENCE [LARGE SCALE GENOMIC DNA]</scope>
</reference>
<dbReference type="GO" id="GO:0016020">
    <property type="term" value="C:membrane"/>
    <property type="evidence" value="ECO:0007669"/>
    <property type="project" value="UniProtKB-SubCell"/>
</dbReference>
<feature type="transmembrane region" description="Helical" evidence="9">
    <location>
        <begin position="30"/>
        <end position="53"/>
    </location>
</feature>
<evidence type="ECO:0000256" key="6">
    <source>
        <dbReference type="ARBA" id="ARBA00023170"/>
    </source>
</evidence>
<evidence type="ECO:0000256" key="1">
    <source>
        <dbReference type="ARBA" id="ARBA00004141"/>
    </source>
</evidence>
<dbReference type="PROSITE" id="PS00237">
    <property type="entry name" value="G_PROTEIN_RECEP_F1_1"/>
    <property type="match status" value="1"/>
</dbReference>
<evidence type="ECO:0000256" key="4">
    <source>
        <dbReference type="ARBA" id="ARBA00023040"/>
    </source>
</evidence>
<keyword evidence="3 9" id="KW-1133">Transmembrane helix</keyword>
<dbReference type="PANTHER" id="PTHR24238:SF47">
    <property type="entry name" value="ECDYSTEROIDS_DOPAMINE RECEPTOR-RELATED"/>
    <property type="match status" value="1"/>
</dbReference>
<accession>A0AAV4D0J8</accession>
<protein>
    <submittedName>
        <fullName evidence="11">Prolactin-releasing peptide receptor</fullName>
    </submittedName>
</protein>
<dbReference type="Pfam" id="PF00001">
    <property type="entry name" value="7tm_1"/>
    <property type="match status" value="1"/>
</dbReference>
<dbReference type="AlphaFoldDB" id="A0AAV4D0J8"/>
<evidence type="ECO:0000313" key="11">
    <source>
        <dbReference type="EMBL" id="GFO37568.1"/>
    </source>
</evidence>
<gene>
    <name evidence="11" type="ORF">PoB_006407300</name>
</gene>
<keyword evidence="6 8" id="KW-0675">Receptor</keyword>
<keyword evidence="12" id="KW-1185">Reference proteome</keyword>
<dbReference type="InterPro" id="IPR000276">
    <property type="entry name" value="GPCR_Rhodpsn"/>
</dbReference>
<evidence type="ECO:0000259" key="10">
    <source>
        <dbReference type="PROSITE" id="PS50262"/>
    </source>
</evidence>
<dbReference type="Proteomes" id="UP000735302">
    <property type="component" value="Unassembled WGS sequence"/>
</dbReference>
<proteinExistence type="inferred from homology"/>
<dbReference type="SUPFAM" id="SSF81321">
    <property type="entry name" value="Family A G protein-coupled receptor-like"/>
    <property type="match status" value="1"/>
</dbReference>
<evidence type="ECO:0000313" key="12">
    <source>
        <dbReference type="Proteomes" id="UP000735302"/>
    </source>
</evidence>
<evidence type="ECO:0000256" key="3">
    <source>
        <dbReference type="ARBA" id="ARBA00022989"/>
    </source>
</evidence>
<dbReference type="PANTHER" id="PTHR24238">
    <property type="entry name" value="G-PROTEIN COUPLED RECEPTOR"/>
    <property type="match status" value="1"/>
</dbReference>
<keyword evidence="2 8" id="KW-0812">Transmembrane</keyword>
<evidence type="ECO:0000256" key="8">
    <source>
        <dbReference type="RuleBase" id="RU000688"/>
    </source>
</evidence>
<keyword evidence="4 8" id="KW-0297">G-protein coupled receptor</keyword>
<dbReference type="Gene3D" id="1.20.1070.10">
    <property type="entry name" value="Rhodopsin 7-helix transmembrane proteins"/>
    <property type="match status" value="1"/>
</dbReference>
<dbReference type="PRINTS" id="PR00237">
    <property type="entry name" value="GPCRRHODOPSN"/>
</dbReference>
<dbReference type="InterPro" id="IPR017452">
    <property type="entry name" value="GPCR_Rhodpsn_7TM"/>
</dbReference>
<sequence>MPNSRLANTSLTEEASAFHLPGDLPDILRYLYVAYLLLIVIMGVPGNILIAIVHGRTKVKTTCDWFILFMSVTDCIVCMISPALHLRYELQIDFPWMKGALCGIELWVQLTAMLSSCHYLTAIAIDRYVKVCHSKLYAMKPKFAPYACLTSLVFSAVICLYPSVENFRNQRCGVFDPRGKHMESPIDSIIENANSDVQDIREATLQAARRSCPYLGEDEKEMAQYFHSDRPSAQQVNSQTKGLGTLCTENMPQEDNNGCANISYYTTNESACALSSAEFNNPIKEGKCLCPRMSKNKPSFIHDLATSNISPLEGSDNLFAWCENLFASTHGNYLPSYTLITKTHSQPIIWPHDSARKYRSSLEDPDCSRAKAENFISEKFGTSYDGGFEANIDIGNILYLPLTRSLSVSAFYRLQSNHPYKKHACCHDKHPILSTSASFDKLKHKHSQNIGFPKLNHGTYQVHSDLLTGLEDRIKVNECLVDGMGTQTEVNDPLTTDLSPVSDCNQFAYLADNVSHNSTREISLSSQHQLFLKFQDGSSDSNIASRNLLFQKANYHQNLVSLPEGSINDEDEVEEDMPTGSIIRKWRFHMYGRAKDIKNKRLRSSGKPVRRFVREKQGHQASAPTNPIIMYAIRYHSIPGRQADAFAGLRAMHDKRQYLREVKVEREKSLLHKLRVSITKLTCPS</sequence>
<comment type="subcellular location">
    <subcellularLocation>
        <location evidence="1">Membrane</location>
        <topology evidence="1">Multi-pass membrane protein</topology>
    </subcellularLocation>
</comment>
<feature type="domain" description="G-protein coupled receptors family 1 profile" evidence="10">
    <location>
        <begin position="46"/>
        <end position="141"/>
    </location>
</feature>